<dbReference type="Proteomes" id="UP000222824">
    <property type="component" value="Unassembled WGS sequence"/>
</dbReference>
<dbReference type="OrthoDB" id="166257at2157"/>
<accession>A0A2G1WIB1</accession>
<evidence type="ECO:0000313" key="1">
    <source>
        <dbReference type="EMBL" id="PHQ38716.1"/>
    </source>
</evidence>
<dbReference type="EMBL" id="NHOA01000084">
    <property type="protein sequence ID" value="PHQ38716.1"/>
    <property type="molecule type" value="Genomic_DNA"/>
</dbReference>
<protein>
    <submittedName>
        <fullName evidence="1">Uncharacterized protein</fullName>
    </submittedName>
</protein>
<evidence type="ECO:0000313" key="2">
    <source>
        <dbReference type="Proteomes" id="UP000222824"/>
    </source>
</evidence>
<gene>
    <name evidence="1" type="ORF">DJ69_10395</name>
</gene>
<organism evidence="1 2">
    <name type="scientific">Halorubrum persicum</name>
    <dbReference type="NCBI Taxonomy" id="1383844"/>
    <lineage>
        <taxon>Archaea</taxon>
        <taxon>Methanobacteriati</taxon>
        <taxon>Methanobacteriota</taxon>
        <taxon>Stenosarchaea group</taxon>
        <taxon>Halobacteria</taxon>
        <taxon>Halobacteriales</taxon>
        <taxon>Haloferacaceae</taxon>
        <taxon>Halorubrum</taxon>
    </lineage>
</organism>
<dbReference type="RefSeq" id="WP_099255552.1">
    <property type="nucleotide sequence ID" value="NZ_NHOA01000084.1"/>
</dbReference>
<comment type="caution">
    <text evidence="1">The sequence shown here is derived from an EMBL/GenBank/DDBJ whole genome shotgun (WGS) entry which is preliminary data.</text>
</comment>
<keyword evidence="2" id="KW-1185">Reference proteome</keyword>
<proteinExistence type="predicted"/>
<dbReference type="AlphaFoldDB" id="A0A2G1WIB1"/>
<sequence>MAVRSNREESGGAATLPAVVPFDLAHLTRQSWELGKSTVQGDRATTLGTWTHQNSAWRLSVHQVTTATVIICLRTPVGRERFYGAMRSEFDAATEHLEASPSWRRVR</sequence>
<reference evidence="1 2" key="1">
    <citation type="journal article" date="2014" name="Front. Microbiol.">
        <title>Population and genomic analysis of the genus Halorubrum.</title>
        <authorList>
            <person name="Fullmer M.S."/>
            <person name="Soucy S.M."/>
            <person name="Swithers K.S."/>
            <person name="Makkay A.M."/>
            <person name="Wheeler R."/>
            <person name="Ventosa A."/>
            <person name="Gogarten J.P."/>
            <person name="Papke R.T."/>
        </authorList>
    </citation>
    <scope>NUCLEOTIDE SEQUENCE [LARGE SCALE GENOMIC DNA]</scope>
    <source>
        <strain evidence="1 2">C49</strain>
    </source>
</reference>
<name>A0A2G1WIB1_9EURY</name>